<sequence>MIHFYQLQEAMESSMMTPLLASLIALSNAQLDTMRTMQNIALPTLMPLPSLPSLPTLSKNLPTLPGIQPFNAFLTNAGPGQNEMPRGEKVPCTCGVFLSGQFKRGSPLPPDGNAVFLQELTDSLQCNAVGEKHCINKCLETIVRHLPNSGPMICGSIDRDCFKERAYLFVKNCNDVWINSNLSAGREYCCKEGFPYKCPTNNELRQLAPPVQ</sequence>
<evidence type="ECO:0008006" key="2">
    <source>
        <dbReference type="Google" id="ProtNLM"/>
    </source>
</evidence>
<name>A0AAW2IIC6_9NEOP</name>
<comment type="caution">
    <text evidence="1">The sequence shown here is derived from an EMBL/GenBank/DDBJ whole genome shotgun (WGS) entry which is preliminary data.</text>
</comment>
<organism evidence="1">
    <name type="scientific">Menopon gallinae</name>
    <name type="common">poultry shaft louse</name>
    <dbReference type="NCBI Taxonomy" id="328185"/>
    <lineage>
        <taxon>Eukaryota</taxon>
        <taxon>Metazoa</taxon>
        <taxon>Ecdysozoa</taxon>
        <taxon>Arthropoda</taxon>
        <taxon>Hexapoda</taxon>
        <taxon>Insecta</taxon>
        <taxon>Pterygota</taxon>
        <taxon>Neoptera</taxon>
        <taxon>Paraneoptera</taxon>
        <taxon>Psocodea</taxon>
        <taxon>Troctomorpha</taxon>
        <taxon>Phthiraptera</taxon>
        <taxon>Amblycera</taxon>
        <taxon>Menoponidae</taxon>
        <taxon>Menopon</taxon>
    </lineage>
</organism>
<evidence type="ECO:0000313" key="1">
    <source>
        <dbReference type="EMBL" id="KAL0281463.1"/>
    </source>
</evidence>
<dbReference type="EMBL" id="JARGDH010000001">
    <property type="protein sequence ID" value="KAL0281463.1"/>
    <property type="molecule type" value="Genomic_DNA"/>
</dbReference>
<accession>A0AAW2IIC6</accession>
<proteinExistence type="predicted"/>
<protein>
    <recommendedName>
        <fullName evidence="2">Follicle cell protein 3C-1</fullName>
    </recommendedName>
</protein>
<gene>
    <name evidence="1" type="ORF">PYX00_002445</name>
</gene>
<dbReference type="AlphaFoldDB" id="A0AAW2IIC6"/>
<reference evidence="1" key="1">
    <citation type="journal article" date="2024" name="Gigascience">
        <title>Chromosome-level genome of the poultry shaft louse Menopon gallinae provides insight into the host-switching and adaptive evolution of parasitic lice.</title>
        <authorList>
            <person name="Xu Y."/>
            <person name="Ma L."/>
            <person name="Liu S."/>
            <person name="Liang Y."/>
            <person name="Liu Q."/>
            <person name="He Z."/>
            <person name="Tian L."/>
            <person name="Duan Y."/>
            <person name="Cai W."/>
            <person name="Li H."/>
            <person name="Song F."/>
        </authorList>
    </citation>
    <scope>NUCLEOTIDE SEQUENCE</scope>
    <source>
        <strain evidence="1">Cailab_2023a</strain>
    </source>
</reference>